<feature type="transmembrane region" description="Helical" evidence="1">
    <location>
        <begin position="333"/>
        <end position="356"/>
    </location>
</feature>
<feature type="transmembrane region" description="Helical" evidence="1">
    <location>
        <begin position="256"/>
        <end position="278"/>
    </location>
</feature>
<keyword evidence="1" id="KW-0472">Membrane</keyword>
<feature type="transmembrane region" description="Helical" evidence="1">
    <location>
        <begin position="397"/>
        <end position="418"/>
    </location>
</feature>
<evidence type="ECO:0000313" key="2">
    <source>
        <dbReference type="EMBL" id="VVP89439.1"/>
    </source>
</evidence>
<dbReference type="RefSeq" id="WP_150793040.1">
    <property type="nucleotide sequence ID" value="NZ_CABVJG010000003.1"/>
</dbReference>
<dbReference type="EMBL" id="CABVJG010000003">
    <property type="protein sequence ID" value="VVP89439.1"/>
    <property type="molecule type" value="Genomic_DNA"/>
</dbReference>
<dbReference type="Proteomes" id="UP000412311">
    <property type="component" value="Unassembled WGS sequence"/>
</dbReference>
<feature type="transmembrane region" description="Helical" evidence="1">
    <location>
        <begin position="157"/>
        <end position="173"/>
    </location>
</feature>
<feature type="transmembrane region" description="Helical" evidence="1">
    <location>
        <begin position="368"/>
        <end position="385"/>
    </location>
</feature>
<accession>A0A5E7SSW0</accession>
<feature type="transmembrane region" description="Helical" evidence="1">
    <location>
        <begin position="12"/>
        <end position="31"/>
    </location>
</feature>
<protein>
    <submittedName>
        <fullName evidence="2">Uncharacterized protein</fullName>
    </submittedName>
</protein>
<feature type="transmembrane region" description="Helical" evidence="1">
    <location>
        <begin position="132"/>
        <end position="150"/>
    </location>
</feature>
<reference evidence="2 3" key="1">
    <citation type="submission" date="2019-09" db="EMBL/GenBank/DDBJ databases">
        <authorList>
            <person name="Chandra G."/>
            <person name="Truman W A."/>
        </authorList>
    </citation>
    <scope>NUCLEOTIDE SEQUENCE [LARGE SCALE GENOMIC DNA]</scope>
    <source>
        <strain evidence="2">PS925</strain>
    </source>
</reference>
<name>A0A5E7SSW0_PSEFL</name>
<feature type="transmembrane region" description="Helical" evidence="1">
    <location>
        <begin position="438"/>
        <end position="455"/>
    </location>
</feature>
<evidence type="ECO:0000313" key="3">
    <source>
        <dbReference type="Proteomes" id="UP000412311"/>
    </source>
</evidence>
<keyword evidence="1" id="KW-1133">Transmembrane helix</keyword>
<dbReference type="AlphaFoldDB" id="A0A5E7SSW0"/>
<organism evidence="2 3">
    <name type="scientific">Pseudomonas fluorescens</name>
    <dbReference type="NCBI Taxonomy" id="294"/>
    <lineage>
        <taxon>Bacteria</taxon>
        <taxon>Pseudomonadati</taxon>
        <taxon>Pseudomonadota</taxon>
        <taxon>Gammaproteobacteria</taxon>
        <taxon>Pseudomonadales</taxon>
        <taxon>Pseudomonadaceae</taxon>
        <taxon>Pseudomonas</taxon>
    </lineage>
</organism>
<gene>
    <name evidence="2" type="ORF">PS925_01241</name>
</gene>
<feature type="transmembrane region" description="Helical" evidence="1">
    <location>
        <begin position="179"/>
        <end position="196"/>
    </location>
</feature>
<feature type="transmembrane region" description="Helical" evidence="1">
    <location>
        <begin position="227"/>
        <end position="244"/>
    </location>
</feature>
<keyword evidence="1" id="KW-0812">Transmembrane</keyword>
<proteinExistence type="predicted"/>
<sequence>MLNALINGKVSLLKLFAMVIVATLSFQLNFFNFANDYFFDNFDKGSQALVLGGIFADDSGLDKGGSHIGFMSIGQKFDYNQNMLDAYPVFAGEAAGKDVYYSPYKSQYGIQGLFFSASYSLFSLHSVAELQLLNSVLFALVVGLLTLLYAKVYNGRFAAIFFVVMISSPWVIAFARNLYWVPVLWFLPAVFAALAYKSNERAKKFMFCGLTGAAVFLKSLAGYEYLSAITLFACSVFLIAPFFREERPDHRRNLKFFVLTFALCVLGFVFALLLHAGMRGDTIVAGLQNIFEQDVKRRTYGDPSTFDDVFKASLQSSPLDVVKRYINTWETAVFFYLPGALFKWLILLSLTGFLYASISRRQFDFKNGITLFVFFSASASWLILAKGHSYIHTQLNYVLWYFGFVQALTYVLISYFVLCVEDLKLSLKQRSLHKPVMMLFHILGMLAFVSFSFNYEQGKVFEQSLAELELDPGSEIKTSVGIVAKATRSGELALYSRDCRRFDKSKTFYLHVYKTGASSGADQFENLDFEWQRFEVPTPYWPSRHSVSCIALVKLPNYSISKIDFGQYSIVNGSINIIWRDSMLVDKQLQAKTFAAFNLTDANWVNGVSGTRFFVKNDFSNRQSLVIGAGINFSDAGVREITALEYSEQYINVTVSGNPLNPNLDGYPHLIEVKQ</sequence>
<evidence type="ECO:0000256" key="1">
    <source>
        <dbReference type="SAM" id="Phobius"/>
    </source>
</evidence>